<evidence type="ECO:0000259" key="2">
    <source>
        <dbReference type="Pfam" id="PF20703"/>
    </source>
</evidence>
<dbReference type="EMBL" id="JBHYPX010000101">
    <property type="protein sequence ID" value="MFE1356724.1"/>
    <property type="molecule type" value="Genomic_DNA"/>
</dbReference>
<dbReference type="Gene3D" id="2.40.10.10">
    <property type="entry name" value="Trypsin-like serine proteases"/>
    <property type="match status" value="2"/>
</dbReference>
<name>A0ABW6GVX0_9ACTN</name>
<dbReference type="InterPro" id="IPR027417">
    <property type="entry name" value="P-loop_NTPase"/>
</dbReference>
<proteinExistence type="predicted"/>
<dbReference type="SUPFAM" id="SSF50978">
    <property type="entry name" value="WD40 repeat-like"/>
    <property type="match status" value="1"/>
</dbReference>
<dbReference type="PANTHER" id="PTHR19879:SF9">
    <property type="entry name" value="TRANSCRIPTION INITIATION FACTOR TFIID SUBUNIT 5"/>
    <property type="match status" value="1"/>
</dbReference>
<dbReference type="RefSeq" id="WP_380320645.1">
    <property type="nucleotide sequence ID" value="NZ_JBHYPW010000012.1"/>
</dbReference>
<protein>
    <submittedName>
        <fullName evidence="3">Trypsin-like peptidase domain-containing protein</fullName>
    </submittedName>
</protein>
<evidence type="ECO:0000313" key="4">
    <source>
        <dbReference type="Proteomes" id="UP001599542"/>
    </source>
</evidence>
<evidence type="ECO:0000313" key="3">
    <source>
        <dbReference type="EMBL" id="MFE1356724.1"/>
    </source>
</evidence>
<sequence length="1436" mass="152143">MATVSGAADADAALSSAIVRVTGPDGAVAGVGFLVSPDLAVTCAHVVADALGIPRTHVPVPPGTVTLDRPLSGAADRTAAEVAHWIPLRADGTGDIAVLRLGVPVPGVVPLAMASPVGVWQRSVRVAGFPAASPGGVWHAGRLRGATAEGWVQLSGADQQGVAVDKGFSGSPVWDEQAGAAVGMVVAAQLSGARQSFMIPTRTLVSEVPSLAPVLTPASPFRGLGTYQETDAEVYFGRDAETADVTALLDSGPRSCVAVVGPSGCGKSSLALAGVVPQMRARGHEVLVVRAAGGVPVRTALAAELARSAPPESRVEPAGLRDLEESLTRQGLPVTARSVLGGRFERLLVVLDQAEALLADARRTDDDTVGLLFPQPRPAGLRVLLTLRADFLESALSHPVLGPALDRAAVRPLLPMTRAQMSEVIVRPLARVPAVSYDPGLVARMLDDAGAEPGALPLLGFVLARLWDEQALGRLRFAAYEEIGGVRGALGRHAEAAWRECVGEVDRENALRLLTALVRLMPGSEAPLRGALSRADAGEEGWQIALRLAERRILVVGGDPRHGQTVELAHEALIDAWPTLARRVAQDREFLTWRATFRHDLERWRELEQARDQLLTGAPLDVAVTRVRSRGDELSPSEREFFEASLARRAEEAAQARRNKRLGRAGVSALSIVLVIAVVVSLLLHRANGELDEDLRRAASPQLAQLAGRLDDVSLSTSALMSAAAYRTAPTPEAQTALFEQYVRMRHVERIVLEGRGEIRDALISEDGERVTVGLFSGEVLGADLSAGAPHLSTIREGPVRLVTASGDGSTLATSTPYGLITVGTRQADGTWRTVKLRDTEQARDNSRAATDLRFDASGRRLLAALPGEGVSVWEAAAGTRVGDVLAPPTGWNASHAWFGPDGTVIGRIVPEGAPDGANGRLVRWRLSDGLRDEEPWGSQEVGPVTVSADGSTLVRCTVDGVLQSWDLTGQPRVKHQYSTSQLGLVCPLYVPRLDRTGRFLLNPVQRFGAGLGRYRFLVLDLQEGLPATFDLPAAAQQDESVAGPAALPAVSLAGPPGAMKVVVGAGGTAVVARVPEPTGFDSAMITSLVRAVDVDHDRIASVDADGRALRLWDLRTHRQIAAVPPSSPLARSYPVFSPDGGRLLTVTADGLGVLVWDLKPVGTGPELSEVRRLTLPAPPGIDPARADPRTGRTPAGVGVMFDGDDHAVVSAVSYVSRWNLRSGAPAGKTYRPSVQEPVDLSTAAATVFGVPRSGHEQAAVRAGGDEIELWDFKEGRVLESFAAENGTPRQMAFDRTGRLLAVVTTAGALRIRDMDRHTWRTLAYQGVQWLNGFPTSSRLSTVTTTNSFTFWDVERGTELYHFTPGYGATGDWSADGSRLAWSEGSSVEVLPLDPETWHERACDLAARELSEGERGLLPPGSRPDACAGAEGGSVR</sequence>
<dbReference type="InterPro" id="IPR015943">
    <property type="entry name" value="WD40/YVTN_repeat-like_dom_sf"/>
</dbReference>
<dbReference type="Gene3D" id="2.130.10.10">
    <property type="entry name" value="YVTN repeat-like/Quinoprotein amine dehydrogenase"/>
    <property type="match status" value="3"/>
</dbReference>
<dbReference type="Gene3D" id="3.40.50.300">
    <property type="entry name" value="P-loop containing nucleotide triphosphate hydrolases"/>
    <property type="match status" value="1"/>
</dbReference>
<dbReference type="InterPro" id="IPR043504">
    <property type="entry name" value="Peptidase_S1_PA_chymotrypsin"/>
</dbReference>
<dbReference type="PANTHER" id="PTHR19879">
    <property type="entry name" value="TRANSCRIPTION INITIATION FACTOR TFIID"/>
    <property type="match status" value="1"/>
</dbReference>
<dbReference type="InterPro" id="IPR036322">
    <property type="entry name" value="WD40_repeat_dom_sf"/>
</dbReference>
<dbReference type="SUPFAM" id="SSF50494">
    <property type="entry name" value="Trypsin-like serine proteases"/>
    <property type="match status" value="1"/>
</dbReference>
<accession>A0ABW6GVX0</accession>
<reference evidence="3 4" key="1">
    <citation type="submission" date="2024-09" db="EMBL/GenBank/DDBJ databases">
        <title>The Natural Products Discovery Center: Release of the First 8490 Sequenced Strains for Exploring Actinobacteria Biosynthetic Diversity.</title>
        <authorList>
            <person name="Kalkreuter E."/>
            <person name="Kautsar S.A."/>
            <person name="Yang D."/>
            <person name="Bader C.D."/>
            <person name="Teijaro C.N."/>
            <person name="Fluegel L."/>
            <person name="Davis C.M."/>
            <person name="Simpson J.R."/>
            <person name="Lauterbach L."/>
            <person name="Steele A.D."/>
            <person name="Gui C."/>
            <person name="Meng S."/>
            <person name="Li G."/>
            <person name="Viehrig K."/>
            <person name="Ye F."/>
            <person name="Su P."/>
            <person name="Kiefer A.F."/>
            <person name="Nichols A."/>
            <person name="Cepeda A.J."/>
            <person name="Yan W."/>
            <person name="Fan B."/>
            <person name="Jiang Y."/>
            <person name="Adhikari A."/>
            <person name="Zheng C.-J."/>
            <person name="Schuster L."/>
            <person name="Cowan T.M."/>
            <person name="Smanski M.J."/>
            <person name="Chevrette M.G."/>
            <person name="De Carvalho L.P.S."/>
            <person name="Shen B."/>
        </authorList>
    </citation>
    <scope>NUCLEOTIDE SEQUENCE [LARGE SCALE GENOMIC DNA]</scope>
    <source>
        <strain evidence="3 4">NPDC058753</strain>
    </source>
</reference>
<dbReference type="Pfam" id="PF20703">
    <property type="entry name" value="nSTAND1"/>
    <property type="match status" value="1"/>
</dbReference>
<evidence type="ECO:0000256" key="1">
    <source>
        <dbReference type="SAM" id="MobiDB-lite"/>
    </source>
</evidence>
<gene>
    <name evidence="3" type="ORF">ACFW6T_32630</name>
</gene>
<comment type="caution">
    <text evidence="3">The sequence shown here is derived from an EMBL/GenBank/DDBJ whole genome shotgun (WGS) entry which is preliminary data.</text>
</comment>
<dbReference type="SUPFAM" id="SSF52540">
    <property type="entry name" value="P-loop containing nucleoside triphosphate hydrolases"/>
    <property type="match status" value="1"/>
</dbReference>
<dbReference type="Proteomes" id="UP001599542">
    <property type="component" value="Unassembled WGS sequence"/>
</dbReference>
<organism evidence="3 4">
    <name type="scientific">Kitasatospora phosalacinea</name>
    <dbReference type="NCBI Taxonomy" id="2065"/>
    <lineage>
        <taxon>Bacteria</taxon>
        <taxon>Bacillati</taxon>
        <taxon>Actinomycetota</taxon>
        <taxon>Actinomycetes</taxon>
        <taxon>Kitasatosporales</taxon>
        <taxon>Streptomycetaceae</taxon>
        <taxon>Kitasatospora</taxon>
    </lineage>
</organism>
<keyword evidence="4" id="KW-1185">Reference proteome</keyword>
<dbReference type="Pfam" id="PF13365">
    <property type="entry name" value="Trypsin_2"/>
    <property type="match status" value="1"/>
</dbReference>
<dbReference type="InterPro" id="IPR049052">
    <property type="entry name" value="nSTAND1"/>
</dbReference>
<feature type="region of interest" description="Disordered" evidence="1">
    <location>
        <begin position="1413"/>
        <end position="1436"/>
    </location>
</feature>
<feature type="domain" description="Novel STAND NTPase 1" evidence="2">
    <location>
        <begin position="220"/>
        <end position="611"/>
    </location>
</feature>
<dbReference type="InterPro" id="IPR009003">
    <property type="entry name" value="Peptidase_S1_PA"/>
</dbReference>